<dbReference type="EMBL" id="QFPW01000004">
    <property type="protein sequence ID" value="PZQ50378.1"/>
    <property type="molecule type" value="Genomic_DNA"/>
</dbReference>
<evidence type="ECO:0000313" key="2">
    <source>
        <dbReference type="Proteomes" id="UP000249185"/>
    </source>
</evidence>
<name>A0A2W5NCZ0_RHOSU</name>
<sequence>MRVSEDLAGFIEGPILMTIGTRDAANRPMISRGTGGRAWDDRAGVTVAISDWLWPECVANLRDNGMIAITFVRPDTYEAFQVKGRAEPRPPTADERLRAADYIRRATVMLRGLEIPPALIATWLTDRDIVMADLTVDRVFEQTPGPRAGRVVA</sequence>
<dbReference type="InterPro" id="IPR012349">
    <property type="entry name" value="Split_barrel_FMN-bd"/>
</dbReference>
<comment type="caution">
    <text evidence="1">The sequence shown here is derived from an EMBL/GenBank/DDBJ whole genome shotgun (WGS) entry which is preliminary data.</text>
</comment>
<reference evidence="1 2" key="1">
    <citation type="submission" date="2017-08" db="EMBL/GenBank/DDBJ databases">
        <title>Infants hospitalized years apart are colonized by the same room-sourced microbial strains.</title>
        <authorList>
            <person name="Brooks B."/>
            <person name="Olm M.R."/>
            <person name="Firek B.A."/>
            <person name="Baker R."/>
            <person name="Thomas B.C."/>
            <person name="Morowitz M.J."/>
            <person name="Banfield J.F."/>
        </authorList>
    </citation>
    <scope>NUCLEOTIDE SEQUENCE [LARGE SCALE GENOMIC DNA]</scope>
    <source>
        <strain evidence="1">S2_005_002_R2_34</strain>
    </source>
</reference>
<protein>
    <submittedName>
        <fullName evidence="1">Uncharacterized protein</fullName>
    </submittedName>
</protein>
<dbReference type="SUPFAM" id="SSF50475">
    <property type="entry name" value="FMN-binding split barrel"/>
    <property type="match status" value="1"/>
</dbReference>
<dbReference type="AlphaFoldDB" id="A0A2W5NCZ0"/>
<proteinExistence type="predicted"/>
<evidence type="ECO:0000313" key="1">
    <source>
        <dbReference type="EMBL" id="PZQ50378.1"/>
    </source>
</evidence>
<dbReference type="Proteomes" id="UP000249185">
    <property type="component" value="Unassembled WGS sequence"/>
</dbReference>
<accession>A0A2W5NCZ0</accession>
<gene>
    <name evidence="1" type="ORF">DI556_07425</name>
</gene>
<dbReference type="Gene3D" id="2.30.110.10">
    <property type="entry name" value="Electron Transport, Fmn-binding Protein, Chain A"/>
    <property type="match status" value="1"/>
</dbReference>
<organism evidence="1 2">
    <name type="scientific">Rhodovulum sulfidophilum</name>
    <name type="common">Rhodobacter sulfidophilus</name>
    <dbReference type="NCBI Taxonomy" id="35806"/>
    <lineage>
        <taxon>Bacteria</taxon>
        <taxon>Pseudomonadati</taxon>
        <taxon>Pseudomonadota</taxon>
        <taxon>Alphaproteobacteria</taxon>
        <taxon>Rhodobacterales</taxon>
        <taxon>Paracoccaceae</taxon>
        <taxon>Rhodovulum</taxon>
    </lineage>
</organism>